<dbReference type="Proteomes" id="UP000622860">
    <property type="component" value="Unassembled WGS sequence"/>
</dbReference>
<feature type="transmembrane region" description="Helical" evidence="6">
    <location>
        <begin position="12"/>
        <end position="33"/>
    </location>
</feature>
<keyword evidence="4 6" id="KW-1133">Transmembrane helix</keyword>
<reference evidence="8" key="2">
    <citation type="submission" date="2020-09" db="EMBL/GenBank/DDBJ databases">
        <authorList>
            <person name="Sun Q."/>
            <person name="Zhou Y."/>
        </authorList>
    </citation>
    <scope>NUCLEOTIDE SEQUENCE</scope>
    <source>
        <strain evidence="8">CGMCC 1.12754</strain>
    </source>
</reference>
<dbReference type="CDD" id="cd17482">
    <property type="entry name" value="MFS_YxiO_like"/>
    <property type="match status" value="1"/>
</dbReference>
<dbReference type="Gene3D" id="1.20.1250.20">
    <property type="entry name" value="MFS general substrate transporter like domains"/>
    <property type="match status" value="1"/>
</dbReference>
<evidence type="ECO:0000256" key="1">
    <source>
        <dbReference type="ARBA" id="ARBA00004651"/>
    </source>
</evidence>
<name>A0A917HPL7_9BACI</name>
<feature type="transmembrane region" description="Helical" evidence="6">
    <location>
        <begin position="146"/>
        <end position="165"/>
    </location>
</feature>
<dbReference type="InterPro" id="IPR024671">
    <property type="entry name" value="Atg22-like"/>
</dbReference>
<accession>A0A917HPL7</accession>
<gene>
    <name evidence="8" type="ORF">GCM10011398_34140</name>
</gene>
<feature type="transmembrane region" description="Helical" evidence="6">
    <location>
        <begin position="359"/>
        <end position="378"/>
    </location>
</feature>
<keyword evidence="2" id="KW-0813">Transport</keyword>
<dbReference type="Pfam" id="PF11700">
    <property type="entry name" value="ATG22"/>
    <property type="match status" value="1"/>
</dbReference>
<feature type="transmembrane region" description="Helical" evidence="6">
    <location>
        <begin position="301"/>
        <end position="319"/>
    </location>
</feature>
<dbReference type="AlphaFoldDB" id="A0A917HPL7"/>
<feature type="transmembrane region" description="Helical" evidence="6">
    <location>
        <begin position="81"/>
        <end position="99"/>
    </location>
</feature>
<feature type="transmembrane region" description="Helical" evidence="6">
    <location>
        <begin position="177"/>
        <end position="198"/>
    </location>
</feature>
<reference evidence="8" key="1">
    <citation type="journal article" date="2014" name="Int. J. Syst. Evol. Microbiol.">
        <title>Complete genome sequence of Corynebacterium casei LMG S-19264T (=DSM 44701T), isolated from a smear-ripened cheese.</title>
        <authorList>
            <consortium name="US DOE Joint Genome Institute (JGI-PGF)"/>
            <person name="Walter F."/>
            <person name="Albersmeier A."/>
            <person name="Kalinowski J."/>
            <person name="Ruckert C."/>
        </authorList>
    </citation>
    <scope>NUCLEOTIDE SEQUENCE</scope>
    <source>
        <strain evidence="8">CGMCC 1.12754</strain>
    </source>
</reference>
<dbReference type="EMBL" id="BMFR01000020">
    <property type="protein sequence ID" value="GGG85612.1"/>
    <property type="molecule type" value="Genomic_DNA"/>
</dbReference>
<protein>
    <submittedName>
        <fullName evidence="8">MFS transporter</fullName>
    </submittedName>
</protein>
<keyword evidence="3 6" id="KW-0812">Transmembrane</keyword>
<feature type="transmembrane region" description="Helical" evidence="6">
    <location>
        <begin position="49"/>
        <end position="69"/>
    </location>
</feature>
<dbReference type="InterPro" id="IPR036259">
    <property type="entry name" value="MFS_trans_sf"/>
</dbReference>
<keyword evidence="5 6" id="KW-0472">Membrane</keyword>
<evidence type="ECO:0000256" key="6">
    <source>
        <dbReference type="SAM" id="Phobius"/>
    </source>
</evidence>
<dbReference type="SUPFAM" id="SSF103473">
    <property type="entry name" value="MFS general substrate transporter"/>
    <property type="match status" value="1"/>
</dbReference>
<dbReference type="InterPro" id="IPR020846">
    <property type="entry name" value="MFS_dom"/>
</dbReference>
<dbReference type="PANTHER" id="PTHR23519">
    <property type="entry name" value="AUTOPHAGY-RELATED PROTEIN 22"/>
    <property type="match status" value="1"/>
</dbReference>
<dbReference type="PROSITE" id="PS50850">
    <property type="entry name" value="MFS"/>
    <property type="match status" value="1"/>
</dbReference>
<organism evidence="8 9">
    <name type="scientific">Virgibacillus oceani</name>
    <dbReference type="NCBI Taxonomy" id="1479511"/>
    <lineage>
        <taxon>Bacteria</taxon>
        <taxon>Bacillati</taxon>
        <taxon>Bacillota</taxon>
        <taxon>Bacilli</taxon>
        <taxon>Bacillales</taxon>
        <taxon>Bacillaceae</taxon>
        <taxon>Virgibacillus</taxon>
    </lineage>
</organism>
<feature type="transmembrane region" description="Helical" evidence="6">
    <location>
        <begin position="271"/>
        <end position="292"/>
    </location>
</feature>
<keyword evidence="9" id="KW-1185">Reference proteome</keyword>
<evidence type="ECO:0000313" key="9">
    <source>
        <dbReference type="Proteomes" id="UP000622860"/>
    </source>
</evidence>
<dbReference type="GO" id="GO:0022857">
    <property type="term" value="F:transmembrane transporter activity"/>
    <property type="evidence" value="ECO:0007669"/>
    <property type="project" value="InterPro"/>
</dbReference>
<feature type="domain" description="Major facilitator superfamily (MFS) profile" evidence="7">
    <location>
        <begin position="1"/>
        <end position="414"/>
    </location>
</feature>
<feature type="transmembrane region" description="Helical" evidence="6">
    <location>
        <begin position="236"/>
        <end position="259"/>
    </location>
</feature>
<evidence type="ECO:0000256" key="5">
    <source>
        <dbReference type="ARBA" id="ARBA00023136"/>
    </source>
</evidence>
<evidence type="ECO:0000313" key="8">
    <source>
        <dbReference type="EMBL" id="GGG85612.1"/>
    </source>
</evidence>
<evidence type="ECO:0000259" key="7">
    <source>
        <dbReference type="PROSITE" id="PS50850"/>
    </source>
</evidence>
<dbReference type="PANTHER" id="PTHR23519:SF1">
    <property type="entry name" value="AUTOPHAGY-RELATED PROTEIN 22"/>
    <property type="match status" value="1"/>
</dbReference>
<dbReference type="RefSeq" id="WP_188456581.1">
    <property type="nucleotide sequence ID" value="NZ_BMFR01000020.1"/>
</dbReference>
<feature type="transmembrane region" description="Helical" evidence="6">
    <location>
        <begin position="325"/>
        <end position="347"/>
    </location>
</feature>
<comment type="caution">
    <text evidence="8">The sequence shown here is derived from an EMBL/GenBank/DDBJ whole genome shotgun (WGS) entry which is preliminary data.</text>
</comment>
<evidence type="ECO:0000256" key="2">
    <source>
        <dbReference type="ARBA" id="ARBA00022448"/>
    </source>
</evidence>
<evidence type="ECO:0000256" key="3">
    <source>
        <dbReference type="ARBA" id="ARBA00022692"/>
    </source>
</evidence>
<feature type="transmembrane region" description="Helical" evidence="6">
    <location>
        <begin position="105"/>
        <end position="125"/>
    </location>
</feature>
<dbReference type="GO" id="GO:0005886">
    <property type="term" value="C:plasma membrane"/>
    <property type="evidence" value="ECO:0007669"/>
    <property type="project" value="UniProtKB-SubCell"/>
</dbReference>
<dbReference type="InterPro" id="IPR050495">
    <property type="entry name" value="ATG22/LtaA_families"/>
</dbReference>
<feature type="transmembrane region" description="Helical" evidence="6">
    <location>
        <begin position="390"/>
        <end position="410"/>
    </location>
</feature>
<evidence type="ECO:0000256" key="4">
    <source>
        <dbReference type="ARBA" id="ARBA00022989"/>
    </source>
</evidence>
<sequence>MDKKKTVFSWMLYDFGNSAFATVIMAAVLPIFYSNVAAANLDDTVATSYWGYSQSIAVLIVAVLAPFLGAISDFSAAKKKFLRFFAFMGIIASILLAFVGEGDYLFASLLVIIGTIGFSSANIFYDAFLPEIAAEKDIDKISSNGFAFGYIGGGILLAIDILLILKYDMFGIPNSTAASQISFATVGVWWLIFSLPLLKNIKEEKRVRQKRDNSYIKIGYTRVSATFKELRQYKQLLIFLLAFWMYNDGISTIIKMATIYGTEIGLEQNSLIVALLITQFVGIPCTFFFGWLAKKITAKKALTISLYVYVGIVILGYFMTTATHFYLLAICVGFVQGGAQSLSRSIYGRMVPANKHAEFFGFYGISSKFAAIFGPFLFGLVGQLTGSSRLGIISLVIFFIIGIILLRFVNIEKGMADARRNTKPDEKIEIKLH</sequence>
<proteinExistence type="predicted"/>
<comment type="subcellular location">
    <subcellularLocation>
        <location evidence="1">Cell membrane</location>
        <topology evidence="1">Multi-pass membrane protein</topology>
    </subcellularLocation>
</comment>